<dbReference type="InterPro" id="IPR006224">
    <property type="entry name" value="PsdUridine_synth_RluA-like_CS"/>
</dbReference>
<dbReference type="InterPro" id="IPR006225">
    <property type="entry name" value="PsdUridine_synth_RluC/D"/>
</dbReference>
<dbReference type="GO" id="GO:0160140">
    <property type="term" value="F:23S rRNA pseudouridine(1911/1915/1917) synthase activity"/>
    <property type="evidence" value="ECO:0007669"/>
    <property type="project" value="UniProtKB-EC"/>
</dbReference>
<name>A0ABS4IDX3_9BACI</name>
<gene>
    <name evidence="5" type="ORF">J2Z83_001156</name>
</gene>
<dbReference type="EC" id="5.4.99.-" evidence="3"/>
<reference evidence="5 6" key="1">
    <citation type="submission" date="2021-03" db="EMBL/GenBank/DDBJ databases">
        <title>Genomic Encyclopedia of Type Strains, Phase IV (KMG-IV): sequencing the most valuable type-strain genomes for metagenomic binning, comparative biology and taxonomic classification.</title>
        <authorList>
            <person name="Goeker M."/>
        </authorList>
    </citation>
    <scope>NUCLEOTIDE SEQUENCE [LARGE SCALE GENOMIC DNA]</scope>
    <source>
        <strain evidence="5 6">DSM 25609</strain>
    </source>
</reference>
<dbReference type="InterPro" id="IPR020103">
    <property type="entry name" value="PsdUridine_synth_cat_dom_sf"/>
</dbReference>
<comment type="similarity">
    <text evidence="2 3">Belongs to the pseudouridine synthase RluA family.</text>
</comment>
<evidence type="ECO:0000313" key="6">
    <source>
        <dbReference type="Proteomes" id="UP001519345"/>
    </source>
</evidence>
<dbReference type="EMBL" id="JAGGKX010000004">
    <property type="protein sequence ID" value="MBP1969053.1"/>
    <property type="molecule type" value="Genomic_DNA"/>
</dbReference>
<dbReference type="RefSeq" id="WP_209462265.1">
    <property type="nucleotide sequence ID" value="NZ_CP110224.1"/>
</dbReference>
<evidence type="ECO:0000256" key="1">
    <source>
        <dbReference type="ARBA" id="ARBA00000073"/>
    </source>
</evidence>
<evidence type="ECO:0000256" key="2">
    <source>
        <dbReference type="ARBA" id="ARBA00010876"/>
    </source>
</evidence>
<protein>
    <recommendedName>
        <fullName evidence="3">Pseudouridine synthase</fullName>
        <ecNumber evidence="3">5.4.99.-</ecNumber>
    </recommendedName>
</protein>
<keyword evidence="6" id="KW-1185">Reference proteome</keyword>
<evidence type="ECO:0000256" key="3">
    <source>
        <dbReference type="RuleBase" id="RU362028"/>
    </source>
</evidence>
<dbReference type="SUPFAM" id="SSF55120">
    <property type="entry name" value="Pseudouridine synthase"/>
    <property type="match status" value="1"/>
</dbReference>
<dbReference type="PANTHER" id="PTHR21600">
    <property type="entry name" value="MITOCHONDRIAL RNA PSEUDOURIDINE SYNTHASE"/>
    <property type="match status" value="1"/>
</dbReference>
<dbReference type="Pfam" id="PF00849">
    <property type="entry name" value="PseudoU_synth_2"/>
    <property type="match status" value="1"/>
</dbReference>
<dbReference type="PANTHER" id="PTHR21600:SF35">
    <property type="entry name" value="PSEUDOURIDINE SYNTHASE"/>
    <property type="match status" value="1"/>
</dbReference>
<dbReference type="Gene3D" id="3.30.2350.10">
    <property type="entry name" value="Pseudouridine synthase"/>
    <property type="match status" value="1"/>
</dbReference>
<dbReference type="InterPro" id="IPR006145">
    <property type="entry name" value="PsdUridine_synth_RsuA/RluA"/>
</dbReference>
<comment type="caution">
    <text evidence="5">The sequence shown here is derived from an EMBL/GenBank/DDBJ whole genome shotgun (WGS) entry which is preliminary data.</text>
</comment>
<dbReference type="NCBIfam" id="TIGR00005">
    <property type="entry name" value="rluA_subfam"/>
    <property type="match status" value="1"/>
</dbReference>
<sequence length="296" mass="33343">MVYEVKWTITQDHDGMTIRDYLQTIRGFSRSMLKVVKFDGGNIEVNGYSQSVRYTISEGDLVTVQFPKEVIGNGMKAEDLELDIRYEDEALIILNKPAGMAILPSVNHPSGTIANGLLGYYKRNKISYTIHVVTRLDRDTSGLVLIAKHRFSHSLLFSSQKKGAVKRKYKAVIEGHLDKKQGIINQPIARKGNSIIERTVADAGKEAITHYNVIQESTNHSLVEIELETGRTHQIRVHFTHLGHPIAGDDLYGGSTDKVAQQALHCFALQFEHPYTMEEMQFHSPLRTDIKQLIST</sequence>
<keyword evidence="3 5" id="KW-0413">Isomerase</keyword>
<dbReference type="CDD" id="cd02869">
    <property type="entry name" value="PseudoU_synth_RluA_like"/>
    <property type="match status" value="1"/>
</dbReference>
<feature type="domain" description="Pseudouridine synthase RsuA/RluA-like" evidence="4">
    <location>
        <begin position="91"/>
        <end position="241"/>
    </location>
</feature>
<evidence type="ECO:0000313" key="5">
    <source>
        <dbReference type="EMBL" id="MBP1969053.1"/>
    </source>
</evidence>
<proteinExistence type="inferred from homology"/>
<accession>A0ABS4IDX3</accession>
<dbReference type="InterPro" id="IPR050188">
    <property type="entry name" value="RluA_PseudoU_synthase"/>
</dbReference>
<organism evidence="5 6">
    <name type="scientific">Virgibacillus natechei</name>
    <dbReference type="NCBI Taxonomy" id="1216297"/>
    <lineage>
        <taxon>Bacteria</taxon>
        <taxon>Bacillati</taxon>
        <taxon>Bacillota</taxon>
        <taxon>Bacilli</taxon>
        <taxon>Bacillales</taxon>
        <taxon>Bacillaceae</taxon>
        <taxon>Virgibacillus</taxon>
    </lineage>
</organism>
<comment type="function">
    <text evidence="3">Responsible for synthesis of pseudouridine from uracil.</text>
</comment>
<comment type="catalytic activity">
    <reaction evidence="1 3">
        <text>a uridine in RNA = a pseudouridine in RNA</text>
        <dbReference type="Rhea" id="RHEA:48348"/>
        <dbReference type="Rhea" id="RHEA-COMP:12068"/>
        <dbReference type="Rhea" id="RHEA-COMP:12069"/>
        <dbReference type="ChEBI" id="CHEBI:65314"/>
        <dbReference type="ChEBI" id="CHEBI:65315"/>
    </reaction>
</comment>
<dbReference type="PROSITE" id="PS01129">
    <property type="entry name" value="PSI_RLU"/>
    <property type="match status" value="1"/>
</dbReference>
<evidence type="ECO:0000259" key="4">
    <source>
        <dbReference type="Pfam" id="PF00849"/>
    </source>
</evidence>
<dbReference type="Proteomes" id="UP001519345">
    <property type="component" value="Unassembled WGS sequence"/>
</dbReference>